<dbReference type="EMBL" id="BARW01029698">
    <property type="protein sequence ID" value="GAJ12279.1"/>
    <property type="molecule type" value="Genomic_DNA"/>
</dbReference>
<accession>X1U451</accession>
<gene>
    <name evidence="2" type="ORF">S12H4_47654</name>
</gene>
<evidence type="ECO:0000256" key="1">
    <source>
        <dbReference type="SAM" id="MobiDB-lite"/>
    </source>
</evidence>
<comment type="caution">
    <text evidence="2">The sequence shown here is derived from an EMBL/GenBank/DDBJ whole genome shotgun (WGS) entry which is preliminary data.</text>
</comment>
<feature type="compositionally biased region" description="Basic and acidic residues" evidence="1">
    <location>
        <begin position="39"/>
        <end position="49"/>
    </location>
</feature>
<dbReference type="AlphaFoldDB" id="X1U451"/>
<evidence type="ECO:0000313" key="2">
    <source>
        <dbReference type="EMBL" id="GAJ12279.1"/>
    </source>
</evidence>
<sequence length="64" mass="7665">MERLVQVKLFAKSLYHLRRKLGIQRVYLAGLARCKVDDQKRDNRDKEQGDDLLYDTATDERQHF</sequence>
<proteinExistence type="predicted"/>
<name>X1U451_9ZZZZ</name>
<reference evidence="2" key="1">
    <citation type="journal article" date="2014" name="Front. Microbiol.">
        <title>High frequency of phylogenetically diverse reductive dehalogenase-homologous genes in deep subseafloor sedimentary metagenomes.</title>
        <authorList>
            <person name="Kawai M."/>
            <person name="Futagami T."/>
            <person name="Toyoda A."/>
            <person name="Takaki Y."/>
            <person name="Nishi S."/>
            <person name="Hori S."/>
            <person name="Arai W."/>
            <person name="Tsubouchi T."/>
            <person name="Morono Y."/>
            <person name="Uchiyama I."/>
            <person name="Ito T."/>
            <person name="Fujiyama A."/>
            <person name="Inagaki F."/>
            <person name="Takami H."/>
        </authorList>
    </citation>
    <scope>NUCLEOTIDE SEQUENCE</scope>
    <source>
        <strain evidence="2">Expedition CK06-06</strain>
    </source>
</reference>
<feature type="region of interest" description="Disordered" evidence="1">
    <location>
        <begin position="39"/>
        <end position="64"/>
    </location>
</feature>
<protein>
    <submittedName>
        <fullName evidence="2">Uncharacterized protein</fullName>
    </submittedName>
</protein>
<organism evidence="2">
    <name type="scientific">marine sediment metagenome</name>
    <dbReference type="NCBI Taxonomy" id="412755"/>
    <lineage>
        <taxon>unclassified sequences</taxon>
        <taxon>metagenomes</taxon>
        <taxon>ecological metagenomes</taxon>
    </lineage>
</organism>